<feature type="transmembrane region" description="Helical" evidence="1">
    <location>
        <begin position="213"/>
        <end position="238"/>
    </location>
</feature>
<dbReference type="InterPro" id="IPR022270">
    <property type="entry name" value="Blh_diox"/>
</dbReference>
<keyword evidence="1" id="KW-0223">Dioxygenase</keyword>
<accession>A0A0M7BEE7</accession>
<dbReference type="GO" id="GO:0005506">
    <property type="term" value="F:iron ion binding"/>
    <property type="evidence" value="ECO:0007669"/>
    <property type="project" value="UniProtKB-UniRule"/>
</dbReference>
<dbReference type="HAMAP" id="MF_02093">
    <property type="entry name" value="Beta_carotene_diox"/>
    <property type="match status" value="1"/>
</dbReference>
<feature type="transmembrane region" description="Helical" evidence="1">
    <location>
        <begin position="264"/>
        <end position="285"/>
    </location>
</feature>
<evidence type="ECO:0000256" key="1">
    <source>
        <dbReference type="HAMAP-Rule" id="MF_02093"/>
    </source>
</evidence>
<dbReference type="EC" id="1.13.11.63" evidence="1"/>
<dbReference type="GO" id="GO:0016121">
    <property type="term" value="P:carotene catabolic process"/>
    <property type="evidence" value="ECO:0007669"/>
    <property type="project" value="UniProtKB-UniRule"/>
</dbReference>
<keyword evidence="1" id="KW-0479">Metal-binding</keyword>
<comment type="subcellular location">
    <subcellularLocation>
        <location evidence="1">Cell membrane</location>
        <topology evidence="1">Multi-pass membrane protein</topology>
    </subcellularLocation>
</comment>
<dbReference type="Proteomes" id="UP000049455">
    <property type="component" value="Unassembled WGS sequence"/>
</dbReference>
<reference evidence="2 3" key="1">
    <citation type="submission" date="2015-09" db="EMBL/GenBank/DDBJ databases">
        <authorList>
            <person name="Jackson K.R."/>
            <person name="Lunt B.L."/>
            <person name="Fisher J.N.B."/>
            <person name="Gardner A.V."/>
            <person name="Bailey M.E."/>
            <person name="Deus L.M."/>
            <person name="Earl A.S."/>
            <person name="Gibby P.D."/>
            <person name="Hartmann K.A."/>
            <person name="Liu J.E."/>
            <person name="Manci A.M."/>
            <person name="Nielsen D.A."/>
            <person name="Solomon M.B."/>
            <person name="Breakwell D.P."/>
            <person name="Burnett S.H."/>
            <person name="Grose J.H."/>
        </authorList>
    </citation>
    <scope>NUCLEOTIDE SEQUENCE [LARGE SCALE GENOMIC DNA]</scope>
    <source>
        <strain evidence="2 3">CECT 7799</strain>
    </source>
</reference>
<feature type="transmembrane region" description="Helical" evidence="1">
    <location>
        <begin position="21"/>
        <end position="40"/>
    </location>
</feature>
<dbReference type="Pfam" id="PF15461">
    <property type="entry name" value="BCD"/>
    <property type="match status" value="1"/>
</dbReference>
<dbReference type="EMBL" id="CYPR01000160">
    <property type="protein sequence ID" value="CUH39676.1"/>
    <property type="molecule type" value="Genomic_DNA"/>
</dbReference>
<comment type="similarity">
    <text evidence="1">Belongs to the Brp/Blh beta-carotene diooxygenase family.</text>
</comment>
<feature type="transmembrane region" description="Helical" evidence="1">
    <location>
        <begin position="174"/>
        <end position="193"/>
    </location>
</feature>
<keyword evidence="1" id="KW-1133">Transmembrane helix</keyword>
<dbReference type="NCBIfam" id="TIGR03753">
    <property type="entry name" value="blh_monoox"/>
    <property type="match status" value="1"/>
</dbReference>
<protein>
    <recommendedName>
        <fullName evidence="1">Probable beta-carotene 15,15'-dioxygenase</fullName>
        <ecNumber evidence="1">1.13.11.63</ecNumber>
    </recommendedName>
</protein>
<dbReference type="STRING" id="313367.JSE7799_02403"/>
<feature type="transmembrane region" description="Helical" evidence="1">
    <location>
        <begin position="84"/>
        <end position="117"/>
    </location>
</feature>
<dbReference type="GO" id="GO:0005886">
    <property type="term" value="C:plasma membrane"/>
    <property type="evidence" value="ECO:0007669"/>
    <property type="project" value="UniProtKB-SubCell"/>
</dbReference>
<dbReference type="RefSeq" id="WP_055663826.1">
    <property type="nucleotide sequence ID" value="NZ_CYPR01000160.1"/>
</dbReference>
<dbReference type="GO" id="GO:0010436">
    <property type="term" value="F:carotenoid dioxygenase activity"/>
    <property type="evidence" value="ECO:0007669"/>
    <property type="project" value="UniProtKB-UniRule"/>
</dbReference>
<feature type="binding site" evidence="1">
    <location>
        <position position="241"/>
    </location>
    <ligand>
        <name>Fe cation</name>
        <dbReference type="ChEBI" id="CHEBI:24875"/>
    </ligand>
</feature>
<keyword evidence="1" id="KW-0472">Membrane</keyword>
<name>A0A0M7BEE7_9RHOB</name>
<dbReference type="GO" id="GO:0004497">
    <property type="term" value="F:monooxygenase activity"/>
    <property type="evidence" value="ECO:0007669"/>
    <property type="project" value="UniProtKB-KW"/>
</dbReference>
<keyword evidence="1" id="KW-0408">Iron</keyword>
<organism evidence="2 3">
    <name type="scientific">Jannaschia seosinensis</name>
    <dbReference type="NCBI Taxonomy" id="313367"/>
    <lineage>
        <taxon>Bacteria</taxon>
        <taxon>Pseudomonadati</taxon>
        <taxon>Pseudomonadota</taxon>
        <taxon>Alphaproteobacteria</taxon>
        <taxon>Rhodobacterales</taxon>
        <taxon>Roseobacteraceae</taxon>
        <taxon>Jannaschia</taxon>
    </lineage>
</organism>
<comment type="catalytic activity">
    <reaction evidence="1">
        <text>all-trans-beta-carotene + O2 = 2 all-trans-retinal</text>
        <dbReference type="Rhea" id="RHEA:32887"/>
        <dbReference type="ChEBI" id="CHEBI:15379"/>
        <dbReference type="ChEBI" id="CHEBI:17579"/>
        <dbReference type="ChEBI" id="CHEBI:17898"/>
        <dbReference type="EC" id="1.13.11.63"/>
    </reaction>
</comment>
<feature type="binding site" evidence="1">
    <location>
        <position position="237"/>
    </location>
    <ligand>
        <name>Fe cation</name>
        <dbReference type="ChEBI" id="CHEBI:24875"/>
    </ligand>
</feature>
<keyword evidence="1" id="KW-0812">Transmembrane</keyword>
<sequence length="322" mass="35601">MRDEVDLENTRRWAPVFAARHDRLILFLPLVALIAAPLLWRYEPAALAVPAAWLVWLGMPHGGADDAVAKPMMRPIFGRLWLPVFAGAYLLVSASVLVGVIFAPVVSVALFVTVAAVHFGLEDTNARWAGDSRRRDAVEVVAQGGVPFFLPLLLHPDRTGAFLSLLTGGVWPRAALTALGFVWLAAFAAFWGRRIYPLLARRDWVPLRAAAPVAALTLSFVFLPPLAAFTVYFLTVHVPRHTAELARRHAPTDRVRAWSFARRAGIAMTLLVLPLAFIAFVVLHGPPAERFVLVTFWGIWALTVPHMMLYCADRRWGNGRLG</sequence>
<comment type="cofactor">
    <cofactor evidence="1">
        <name>Fe(2+)</name>
        <dbReference type="ChEBI" id="CHEBI:29033"/>
    </cofactor>
</comment>
<feature type="binding site" evidence="1">
    <location>
        <position position="61"/>
    </location>
    <ligand>
        <name>Fe cation</name>
        <dbReference type="ChEBI" id="CHEBI:24875"/>
    </ligand>
</feature>
<proteinExistence type="inferred from homology"/>
<feature type="binding site" evidence="1">
    <location>
        <position position="118"/>
    </location>
    <ligand>
        <name>Fe cation</name>
        <dbReference type="ChEBI" id="CHEBI:24875"/>
    </ligand>
</feature>
<evidence type="ECO:0000313" key="2">
    <source>
        <dbReference type="EMBL" id="CUH39676.1"/>
    </source>
</evidence>
<keyword evidence="2" id="KW-0503">Monooxygenase</keyword>
<comment type="caution">
    <text evidence="1">Lacks conserved residue(s) required for the propagation of feature annotation.</text>
</comment>
<comment type="function">
    <text evidence="1">Catalyzes the cleavage of beta-carotene at its central double bond (15,15') to yield two molecules of all-trans-retinal.</text>
</comment>
<keyword evidence="3" id="KW-1185">Reference proteome</keyword>
<evidence type="ECO:0000313" key="3">
    <source>
        <dbReference type="Proteomes" id="UP000049455"/>
    </source>
</evidence>
<keyword evidence="1" id="KW-1003">Cell membrane</keyword>
<gene>
    <name evidence="2" type="ORF">JSE7799_02403</name>
</gene>
<feature type="transmembrane region" description="Helical" evidence="1">
    <location>
        <begin position="291"/>
        <end position="312"/>
    </location>
</feature>
<dbReference type="GO" id="GO:0003834">
    <property type="term" value="F:beta-carotene 15,15'-dioxygenase activity"/>
    <property type="evidence" value="ECO:0007669"/>
    <property type="project" value="UniProtKB-EC"/>
</dbReference>
<dbReference type="AlphaFoldDB" id="A0A0M7BEE7"/>
<keyword evidence="1" id="KW-0560">Oxidoreductase</keyword>